<dbReference type="Pfam" id="PF01733">
    <property type="entry name" value="Nucleoside_tran"/>
    <property type="match status" value="1"/>
</dbReference>
<comment type="similarity">
    <text evidence="2">Belongs to the SLC29A/ENT transporter (TC 2.A.57) family.</text>
</comment>
<dbReference type="SUPFAM" id="SSF103473">
    <property type="entry name" value="MFS general substrate transporter"/>
    <property type="match status" value="1"/>
</dbReference>
<protein>
    <submittedName>
        <fullName evidence="8">Nucleoside transporter</fullName>
    </submittedName>
</protein>
<dbReference type="AlphaFoldDB" id="A0A9E7IAV8"/>
<gene>
    <name evidence="8" type="ORF">MUK42_25759</name>
</gene>
<keyword evidence="4 7" id="KW-0812">Transmembrane</keyword>
<organism evidence="8 9">
    <name type="scientific">Musa troglodytarum</name>
    <name type="common">fe'i banana</name>
    <dbReference type="NCBI Taxonomy" id="320322"/>
    <lineage>
        <taxon>Eukaryota</taxon>
        <taxon>Viridiplantae</taxon>
        <taxon>Streptophyta</taxon>
        <taxon>Embryophyta</taxon>
        <taxon>Tracheophyta</taxon>
        <taxon>Spermatophyta</taxon>
        <taxon>Magnoliopsida</taxon>
        <taxon>Liliopsida</taxon>
        <taxon>Zingiberales</taxon>
        <taxon>Musaceae</taxon>
        <taxon>Musa</taxon>
    </lineage>
</organism>
<dbReference type="GO" id="GO:0005886">
    <property type="term" value="C:plasma membrane"/>
    <property type="evidence" value="ECO:0007669"/>
    <property type="project" value="TreeGrafter"/>
</dbReference>
<evidence type="ECO:0000313" key="9">
    <source>
        <dbReference type="Proteomes" id="UP001055439"/>
    </source>
</evidence>
<dbReference type="Proteomes" id="UP001055439">
    <property type="component" value="Chromosome 9"/>
</dbReference>
<evidence type="ECO:0000256" key="1">
    <source>
        <dbReference type="ARBA" id="ARBA00004141"/>
    </source>
</evidence>
<keyword evidence="6 7" id="KW-0472">Membrane</keyword>
<keyword evidence="5 7" id="KW-1133">Transmembrane helix</keyword>
<evidence type="ECO:0000256" key="4">
    <source>
        <dbReference type="ARBA" id="ARBA00022692"/>
    </source>
</evidence>
<feature type="transmembrane region" description="Helical" evidence="7">
    <location>
        <begin position="21"/>
        <end position="41"/>
    </location>
</feature>
<feature type="transmembrane region" description="Helical" evidence="7">
    <location>
        <begin position="114"/>
        <end position="138"/>
    </location>
</feature>
<feature type="transmembrane region" description="Helical" evidence="7">
    <location>
        <begin position="209"/>
        <end position="232"/>
    </location>
</feature>
<evidence type="ECO:0000256" key="5">
    <source>
        <dbReference type="ARBA" id="ARBA00022989"/>
    </source>
</evidence>
<accession>A0A9E7IAV8</accession>
<keyword evidence="9" id="KW-1185">Reference proteome</keyword>
<feature type="transmembrane region" description="Helical" evidence="7">
    <location>
        <begin position="82"/>
        <end position="102"/>
    </location>
</feature>
<name>A0A9E7IAV8_9LILI</name>
<evidence type="ECO:0000256" key="3">
    <source>
        <dbReference type="ARBA" id="ARBA00022448"/>
    </source>
</evidence>
<reference evidence="8" key="1">
    <citation type="submission" date="2022-05" db="EMBL/GenBank/DDBJ databases">
        <title>The Musa troglodytarum L. genome provides insights into the mechanism of non-climacteric behaviour and enrichment of carotenoids.</title>
        <authorList>
            <person name="Wang J."/>
        </authorList>
    </citation>
    <scope>NUCLEOTIDE SEQUENCE</scope>
    <source>
        <tissue evidence="8">Leaf</tissue>
    </source>
</reference>
<dbReference type="GO" id="GO:0005337">
    <property type="term" value="F:nucleoside transmembrane transporter activity"/>
    <property type="evidence" value="ECO:0007669"/>
    <property type="project" value="InterPro"/>
</dbReference>
<evidence type="ECO:0000256" key="7">
    <source>
        <dbReference type="SAM" id="Phobius"/>
    </source>
</evidence>
<dbReference type="EMBL" id="CP097511">
    <property type="protein sequence ID" value="URE43998.1"/>
    <property type="molecule type" value="Genomic_DNA"/>
</dbReference>
<dbReference type="InterPro" id="IPR036259">
    <property type="entry name" value="MFS_trans_sf"/>
</dbReference>
<evidence type="ECO:0000256" key="2">
    <source>
        <dbReference type="ARBA" id="ARBA00007965"/>
    </source>
</evidence>
<dbReference type="PANTHER" id="PTHR10332:SF10">
    <property type="entry name" value="EQUILIBRATIVE NUCLEOSIDE TRANSPORTER 4"/>
    <property type="match status" value="1"/>
</dbReference>
<proteinExistence type="inferred from homology"/>
<dbReference type="InterPro" id="IPR002259">
    <property type="entry name" value="Eqnu_transpt"/>
</dbReference>
<dbReference type="PANTHER" id="PTHR10332">
    <property type="entry name" value="EQUILIBRATIVE NUCLEOSIDE TRANSPORTER"/>
    <property type="match status" value="1"/>
</dbReference>
<feature type="transmembrane region" description="Helical" evidence="7">
    <location>
        <begin position="175"/>
        <end position="197"/>
    </location>
</feature>
<keyword evidence="3" id="KW-0813">Transport</keyword>
<comment type="subcellular location">
    <subcellularLocation>
        <location evidence="1">Membrane</location>
        <topology evidence="1">Multi-pass membrane protein</topology>
    </subcellularLocation>
</comment>
<dbReference type="OrthoDB" id="1856718at2759"/>
<evidence type="ECO:0000256" key="6">
    <source>
        <dbReference type="ARBA" id="ARBA00023136"/>
    </source>
</evidence>
<sequence>MRVITKAIYPRDAHGLRKSTNLYFTVGIVMLVICVVCYNMADRLPVVRYYRHIKLQAMEDERNERGPRSGSTLWHVTGRIKWIGLGIFLVYAVTLSIFPGYITEDVHSEVLKDWYPIMLIAGYNVFDLVGKSLTAVYLVENANVAVSCCVARLLFYPLYVGCLRGPKVFRTEVPVTALTCLLGLTNGYLTSVLMIMAPKSVPIQHSETAGIVSVLFLAIGLSFGSIVSWFWVI</sequence>
<evidence type="ECO:0000313" key="8">
    <source>
        <dbReference type="EMBL" id="URE43998.1"/>
    </source>
</evidence>